<comment type="caution">
    <text evidence="1">The sequence shown here is derived from an EMBL/GenBank/DDBJ whole genome shotgun (WGS) entry which is preliminary data.</text>
</comment>
<name>A0A923NNW5_9FIRM</name>
<dbReference type="Proteomes" id="UP000602647">
    <property type="component" value="Unassembled WGS sequence"/>
</dbReference>
<reference evidence="1" key="1">
    <citation type="submission" date="2020-08" db="EMBL/GenBank/DDBJ databases">
        <title>Genome public.</title>
        <authorList>
            <person name="Liu C."/>
            <person name="Sun Q."/>
        </authorList>
    </citation>
    <scope>NUCLEOTIDE SEQUENCE</scope>
    <source>
        <strain evidence="1">BX12</strain>
    </source>
</reference>
<dbReference type="AlphaFoldDB" id="A0A923NNW5"/>
<evidence type="ECO:0000313" key="1">
    <source>
        <dbReference type="EMBL" id="MBC6681441.1"/>
    </source>
</evidence>
<evidence type="ECO:0008006" key="3">
    <source>
        <dbReference type="Google" id="ProtNLM"/>
    </source>
</evidence>
<protein>
    <recommendedName>
        <fullName evidence="3">DUF551 domain-containing protein</fullName>
    </recommendedName>
</protein>
<dbReference type="EMBL" id="JACRYT010000057">
    <property type="protein sequence ID" value="MBC6681441.1"/>
    <property type="molecule type" value="Genomic_DNA"/>
</dbReference>
<dbReference type="RefSeq" id="WP_187304521.1">
    <property type="nucleotide sequence ID" value="NZ_JACRYT010000057.1"/>
</dbReference>
<proteinExistence type="predicted"/>
<evidence type="ECO:0000313" key="2">
    <source>
        <dbReference type="Proteomes" id="UP000602647"/>
    </source>
</evidence>
<accession>A0A923NNW5</accession>
<gene>
    <name evidence="1" type="ORF">H9L42_16675</name>
</gene>
<sequence length="102" mass="11974">MTPYDFIKDATIEEIAEVLYEYYQIGTIDKCREMKKEIEKNKWISCNEKLPNFGVDVEVTTNNGERFIGHYAGGCWYDSITGDYIQVKAWKEPSDPWEGEYK</sequence>
<keyword evidence="2" id="KW-1185">Reference proteome</keyword>
<organism evidence="1 2">
    <name type="scientific">Zhenpiania hominis</name>
    <dbReference type="NCBI Taxonomy" id="2763644"/>
    <lineage>
        <taxon>Bacteria</taxon>
        <taxon>Bacillati</taxon>
        <taxon>Bacillota</taxon>
        <taxon>Clostridia</taxon>
        <taxon>Peptostreptococcales</taxon>
        <taxon>Anaerovoracaceae</taxon>
        <taxon>Zhenpiania</taxon>
    </lineage>
</organism>